<feature type="region of interest" description="Disordered" evidence="5">
    <location>
        <begin position="620"/>
        <end position="648"/>
    </location>
</feature>
<keyword evidence="3" id="KW-0433">Leucine-rich repeat</keyword>
<evidence type="ECO:0000256" key="2">
    <source>
        <dbReference type="ARBA" id="ARBA00022468"/>
    </source>
</evidence>
<dbReference type="GO" id="GO:0005634">
    <property type="term" value="C:nucleus"/>
    <property type="evidence" value="ECO:0007669"/>
    <property type="project" value="TreeGrafter"/>
</dbReference>
<dbReference type="PANTHER" id="PTHR24113:SF12">
    <property type="entry name" value="RAN GTPASE-ACTIVATING PROTEIN 1"/>
    <property type="match status" value="1"/>
</dbReference>
<dbReference type="GO" id="GO:0031267">
    <property type="term" value="F:small GTPase binding"/>
    <property type="evidence" value="ECO:0007669"/>
    <property type="project" value="TreeGrafter"/>
</dbReference>
<dbReference type="Pfam" id="PF13516">
    <property type="entry name" value="LRR_6"/>
    <property type="match status" value="2"/>
</dbReference>
<keyword evidence="2" id="KW-0343">GTPase activation</keyword>
<evidence type="ECO:0000256" key="3">
    <source>
        <dbReference type="ARBA" id="ARBA00022614"/>
    </source>
</evidence>
<feature type="region of interest" description="Disordered" evidence="5">
    <location>
        <begin position="1"/>
        <end position="33"/>
    </location>
</feature>
<organism evidence="7 8">
    <name type="scientific">Parasitella parasitica</name>
    <dbReference type="NCBI Taxonomy" id="35722"/>
    <lineage>
        <taxon>Eukaryota</taxon>
        <taxon>Fungi</taxon>
        <taxon>Fungi incertae sedis</taxon>
        <taxon>Mucoromycota</taxon>
        <taxon>Mucoromycotina</taxon>
        <taxon>Mucoromycetes</taxon>
        <taxon>Mucorales</taxon>
        <taxon>Mucorineae</taxon>
        <taxon>Mucoraceae</taxon>
        <taxon>Parasitella</taxon>
    </lineage>
</organism>
<dbReference type="SMART" id="SM00368">
    <property type="entry name" value="LRR_RI"/>
    <property type="match status" value="7"/>
</dbReference>
<dbReference type="GO" id="GO:0006913">
    <property type="term" value="P:nucleocytoplasmic transport"/>
    <property type="evidence" value="ECO:0007669"/>
    <property type="project" value="TreeGrafter"/>
</dbReference>
<evidence type="ECO:0000256" key="4">
    <source>
        <dbReference type="ARBA" id="ARBA00022737"/>
    </source>
</evidence>
<dbReference type="GO" id="GO:0048471">
    <property type="term" value="C:perinuclear region of cytoplasm"/>
    <property type="evidence" value="ECO:0007669"/>
    <property type="project" value="TreeGrafter"/>
</dbReference>
<dbReference type="Pfam" id="PF05532">
    <property type="entry name" value="CsbD"/>
    <property type="match status" value="1"/>
</dbReference>
<feature type="compositionally biased region" description="Polar residues" evidence="5">
    <location>
        <begin position="627"/>
        <end position="641"/>
    </location>
</feature>
<dbReference type="EMBL" id="LN718954">
    <property type="protein sequence ID" value="CEP06994.1"/>
    <property type="molecule type" value="Genomic_DNA"/>
</dbReference>
<dbReference type="InterPro" id="IPR036629">
    <property type="entry name" value="YjbJ_sf"/>
</dbReference>
<name>A0A0B7MVX0_9FUNG</name>
<comment type="similarity">
    <text evidence="1">Belongs to the UPF0337 (CsbD) family.</text>
</comment>
<feature type="compositionally biased region" description="Polar residues" evidence="5">
    <location>
        <begin position="821"/>
        <end position="841"/>
    </location>
</feature>
<dbReference type="Gene3D" id="3.80.10.10">
    <property type="entry name" value="Ribonuclease Inhibitor"/>
    <property type="match status" value="3"/>
</dbReference>
<dbReference type="AlphaFoldDB" id="A0A0B7MVX0"/>
<protein>
    <recommendedName>
        <fullName evidence="6">CsbD-like domain-containing protein</fullName>
    </recommendedName>
</protein>
<dbReference type="InterPro" id="IPR008462">
    <property type="entry name" value="CsbD"/>
</dbReference>
<dbReference type="GO" id="GO:0005096">
    <property type="term" value="F:GTPase activator activity"/>
    <property type="evidence" value="ECO:0007669"/>
    <property type="project" value="UniProtKB-KW"/>
</dbReference>
<feature type="domain" description="CsbD-like" evidence="6">
    <location>
        <begin position="34"/>
        <end position="79"/>
    </location>
</feature>
<feature type="region of interest" description="Disordered" evidence="5">
    <location>
        <begin position="814"/>
        <end position="841"/>
    </location>
</feature>
<proteinExistence type="inferred from homology"/>
<evidence type="ECO:0000256" key="1">
    <source>
        <dbReference type="ARBA" id="ARBA00009129"/>
    </source>
</evidence>
<evidence type="ECO:0000256" key="5">
    <source>
        <dbReference type="SAM" id="MobiDB-lite"/>
    </source>
</evidence>
<feature type="region of interest" description="Disordered" evidence="5">
    <location>
        <begin position="747"/>
        <end position="795"/>
    </location>
</feature>
<evidence type="ECO:0000313" key="7">
    <source>
        <dbReference type="EMBL" id="CEP06994.1"/>
    </source>
</evidence>
<feature type="compositionally biased region" description="Acidic residues" evidence="5">
    <location>
        <begin position="772"/>
        <end position="791"/>
    </location>
</feature>
<dbReference type="InterPro" id="IPR032675">
    <property type="entry name" value="LRR_dom_sf"/>
</dbReference>
<reference evidence="7 8" key="1">
    <citation type="submission" date="2014-09" db="EMBL/GenBank/DDBJ databases">
        <authorList>
            <person name="Ellenberger Sabrina"/>
        </authorList>
    </citation>
    <scope>NUCLEOTIDE SEQUENCE [LARGE SCALE GENOMIC DNA]</scope>
    <source>
        <strain evidence="7 8">CBS 412.66</strain>
    </source>
</reference>
<dbReference type="InterPro" id="IPR027038">
    <property type="entry name" value="RanGap"/>
</dbReference>
<dbReference type="SUPFAM" id="SSF69047">
    <property type="entry name" value="Hypothetical protein YjbJ"/>
    <property type="match status" value="1"/>
</dbReference>
<gene>
    <name evidence="7" type="primary">PARPA_00263.1 scaffold 610</name>
</gene>
<dbReference type="InterPro" id="IPR001611">
    <property type="entry name" value="Leu-rich_rpt"/>
</dbReference>
<accession>A0A0B7MVX0</accession>
<dbReference type="PANTHER" id="PTHR24113">
    <property type="entry name" value="RAN GTPASE-ACTIVATING PROTEIN 1"/>
    <property type="match status" value="1"/>
</dbReference>
<dbReference type="SUPFAM" id="SSF52047">
    <property type="entry name" value="RNI-like"/>
    <property type="match status" value="1"/>
</dbReference>
<dbReference type="GO" id="GO:0005829">
    <property type="term" value="C:cytosol"/>
    <property type="evidence" value="ECO:0007669"/>
    <property type="project" value="TreeGrafter"/>
</dbReference>
<evidence type="ECO:0000313" key="8">
    <source>
        <dbReference type="Proteomes" id="UP000054107"/>
    </source>
</evidence>
<dbReference type="Proteomes" id="UP000054107">
    <property type="component" value="Unassembled WGS sequence"/>
</dbReference>
<keyword evidence="8" id="KW-1185">Reference proteome</keyword>
<feature type="compositionally biased region" description="Basic and acidic residues" evidence="5">
    <location>
        <begin position="751"/>
        <end position="765"/>
    </location>
</feature>
<dbReference type="OrthoDB" id="120976at2759"/>
<keyword evidence="4" id="KW-0677">Repeat</keyword>
<sequence>MADTTDSGNAAATADTTTDATAGTNNNTNTFPGKVEAKADQAIGSVKESVGNAVGNSELQAEGAQQNATGNAKETANNVAGFFQKVTSEVEGTFKGVYNALSVNSASSWFTNQQPRINNLFGNFRKNYDHQQQQTHAQAQNETNTVSAELTTREIRRVRFPVTEITSEYVFSKEALITERKKQLSADPINIQTSSQLLSLYELVCRKKQEPTIDLLVSTLISQPHATFLTRLDLRNQPIDRYSISPLTDVMCVDFGIRELILDNCGLDDDAVKIMMSSLLENDKIKHLSLAGNSKLTNLAFKYIAIYVKGASQLASLDLSFTQPDKKSIQYLTTATLKYDVSSNIPSLSNLRLDGCGLRAPQLEVLAATIRKFSTSLRHLSIRDNRIGIQGALAIGVMLRDYDNADSIQQGIQRLFLDRNDLSQGGIQYIAQALRRNQSLRYLSMCECKIDAKDCILLGEALKYNQRLERFDVARNPLMAPNMDGITSIRQALNVNRSLKDLCLADTGLSTEAAIALAECLPENNTLVRLDLSRNPEIQIAGLLALSVSIKMNHTITFIDINIPTVDKDMVEIHNGILAACTKNAQSKKNEIVALQDNPMATTAQATVRLTLEERLAAVTKGKPKHSTSAPSTALINSSQPPALPRRRSENNDSLLIQQAFDDVAVLEDLISGRQEEKDGVDNLAVADRCREEHSKICLRIPEVSNASHLELLLAINDRLTVAIQSFEEKQTLKAEAIEAAIKEQQFQQEQQEKEQNAQREEVEKLSSSFEIGDDDDEEEDVLIDAEDVDATDTPLQVLRSEIEAEESAAFLNAKKKDQQSESNYASNETCIATLNQKTID</sequence>
<feature type="compositionally biased region" description="Low complexity" evidence="5">
    <location>
        <begin position="1"/>
        <end position="30"/>
    </location>
</feature>
<evidence type="ECO:0000259" key="6">
    <source>
        <dbReference type="Pfam" id="PF05532"/>
    </source>
</evidence>